<evidence type="ECO:0000313" key="3">
    <source>
        <dbReference type="Proteomes" id="UP000654123"/>
    </source>
</evidence>
<organism evidence="2 3">
    <name type="scientific">Streptomyces roseolilacinus</name>
    <dbReference type="NCBI Taxonomy" id="66904"/>
    <lineage>
        <taxon>Bacteria</taxon>
        <taxon>Bacillati</taxon>
        <taxon>Actinomycetota</taxon>
        <taxon>Actinomycetes</taxon>
        <taxon>Kitasatosporales</taxon>
        <taxon>Streptomycetaceae</taxon>
        <taxon>Streptomyces</taxon>
    </lineage>
</organism>
<protein>
    <submittedName>
        <fullName evidence="2">Uncharacterized protein</fullName>
    </submittedName>
</protein>
<gene>
    <name evidence="2" type="ORF">GCM10010249_45020</name>
</gene>
<dbReference type="SUPFAM" id="SSF89372">
    <property type="entry name" value="Fucose-specific lectin"/>
    <property type="match status" value="1"/>
</dbReference>
<dbReference type="RefSeq" id="WP_189536799.1">
    <property type="nucleotide sequence ID" value="NZ_BMSV01000009.1"/>
</dbReference>
<reference evidence="2" key="1">
    <citation type="journal article" date="2014" name="Int. J. Syst. Evol. Microbiol.">
        <title>Complete genome sequence of Corynebacterium casei LMG S-19264T (=DSM 44701T), isolated from a smear-ripened cheese.</title>
        <authorList>
            <consortium name="US DOE Joint Genome Institute (JGI-PGF)"/>
            <person name="Walter F."/>
            <person name="Albersmeier A."/>
            <person name="Kalinowski J."/>
            <person name="Ruckert C."/>
        </authorList>
    </citation>
    <scope>NUCLEOTIDE SEQUENCE</scope>
    <source>
        <strain evidence="2">JCM 4335</strain>
    </source>
</reference>
<keyword evidence="3" id="KW-1185">Reference proteome</keyword>
<proteinExistence type="predicted"/>
<dbReference type="Proteomes" id="UP000654123">
    <property type="component" value="Unassembled WGS sequence"/>
</dbReference>
<keyword evidence="1" id="KW-0732">Signal</keyword>
<feature type="chain" id="PRO_5036973815" evidence="1">
    <location>
        <begin position="36"/>
        <end position="369"/>
    </location>
</feature>
<reference evidence="2" key="2">
    <citation type="submission" date="2020-09" db="EMBL/GenBank/DDBJ databases">
        <authorList>
            <person name="Sun Q."/>
            <person name="Ohkuma M."/>
        </authorList>
    </citation>
    <scope>NUCLEOTIDE SEQUENCE</scope>
    <source>
        <strain evidence="2">JCM 4335</strain>
    </source>
</reference>
<dbReference type="AlphaFoldDB" id="A0A918B346"/>
<accession>A0A918B346</accession>
<sequence>MRPFPSSGRRLAGALTALALSVPLTTGLAAAPAAAATVWTPYDPPLSGSTLQRAVGDVLPFGPSDAFAAGAEYSPWGDAPGGPRLWRWNGTAWSGLALPSGAETGGEVALAGTAPDDVWAFSRHVTGRHPGHHWDGRTWTTGGPGLEDFQPVDAHALTRTDVWAVGDDRTDGGFHAAVAHYDGSAWSVVRVPGADTLGVTLHAVRAVAAGDVWVAGTAGGQPYAAHWDGRAWTRIATPAVPGGASLTAVAAGNGAVSLGGTSATPSNRAFVLHRTATGWTTTHPLASAGRLRSLTYSGDRLVAGLARPAGAGDCGTACVAEWTGTAWTGRAAPLVRSEAVELTGIPGGGLWAATTSSLDRSEHLARSTP</sequence>
<name>A0A918B346_9ACTN</name>
<dbReference type="EMBL" id="BMSV01000009">
    <property type="protein sequence ID" value="GGQ21314.1"/>
    <property type="molecule type" value="Genomic_DNA"/>
</dbReference>
<evidence type="ECO:0000313" key="2">
    <source>
        <dbReference type="EMBL" id="GGQ21314.1"/>
    </source>
</evidence>
<feature type="signal peptide" evidence="1">
    <location>
        <begin position="1"/>
        <end position="35"/>
    </location>
</feature>
<evidence type="ECO:0000256" key="1">
    <source>
        <dbReference type="SAM" id="SignalP"/>
    </source>
</evidence>
<comment type="caution">
    <text evidence="2">The sequence shown here is derived from an EMBL/GenBank/DDBJ whole genome shotgun (WGS) entry which is preliminary data.</text>
</comment>